<dbReference type="RefSeq" id="WP_177169663.1">
    <property type="nucleotide sequence ID" value="NZ_FOGV01000008.1"/>
</dbReference>
<reference evidence="3" key="1">
    <citation type="submission" date="2016-10" db="EMBL/GenBank/DDBJ databases">
        <authorList>
            <person name="de Groot N.N."/>
        </authorList>
    </citation>
    <scope>NUCLEOTIDE SEQUENCE [LARGE SCALE GENOMIC DNA]</scope>
    <source>
        <strain evidence="3">10nlg</strain>
    </source>
</reference>
<dbReference type="InterPro" id="IPR011042">
    <property type="entry name" value="6-blade_b-propeller_TolB-like"/>
</dbReference>
<dbReference type="Proteomes" id="UP000199318">
    <property type="component" value="Unassembled WGS sequence"/>
</dbReference>
<organism evidence="2 3">
    <name type="scientific">Salisediminibacterium halotolerans</name>
    <dbReference type="NCBI Taxonomy" id="517425"/>
    <lineage>
        <taxon>Bacteria</taxon>
        <taxon>Bacillati</taxon>
        <taxon>Bacillota</taxon>
        <taxon>Bacilli</taxon>
        <taxon>Bacillales</taxon>
        <taxon>Bacillaceae</taxon>
        <taxon>Salisediminibacterium</taxon>
    </lineage>
</organism>
<name>A0A1H9T262_9BACI</name>
<dbReference type="Pfam" id="PF08450">
    <property type="entry name" value="SGL"/>
    <property type="match status" value="1"/>
</dbReference>
<dbReference type="STRING" id="1464123.SAMN05444126_108104"/>
<proteinExistence type="predicted"/>
<dbReference type="Gene3D" id="2.120.10.30">
    <property type="entry name" value="TolB, C-terminal domain"/>
    <property type="match status" value="1"/>
</dbReference>
<evidence type="ECO:0000313" key="2">
    <source>
        <dbReference type="EMBL" id="SER91167.1"/>
    </source>
</evidence>
<sequence>MLQPELVLDAKATLGEGPCWLPRVNKLLWVDIDGETVNLFDRATGKNEPHPIGQRVGAAVLFMAN</sequence>
<keyword evidence="3" id="KW-1185">Reference proteome</keyword>
<protein>
    <submittedName>
        <fullName evidence="2">SMP-30/Gluconolaconase/LRE-like region-containing protein</fullName>
    </submittedName>
</protein>
<gene>
    <name evidence="2" type="ORF">SAMN05444126_108104</name>
</gene>
<dbReference type="AlphaFoldDB" id="A0A1H9T262"/>
<feature type="domain" description="SMP-30/Gluconolactonase/LRE-like region" evidence="1">
    <location>
        <begin position="14"/>
        <end position="61"/>
    </location>
</feature>
<evidence type="ECO:0000259" key="1">
    <source>
        <dbReference type="Pfam" id="PF08450"/>
    </source>
</evidence>
<accession>A0A1H9T262</accession>
<evidence type="ECO:0000313" key="3">
    <source>
        <dbReference type="Proteomes" id="UP000199318"/>
    </source>
</evidence>
<comment type="caution">
    <text evidence="2">The sequence shown here is derived from an EMBL/GenBank/DDBJ whole genome shotgun (WGS) entry which is preliminary data.</text>
</comment>
<dbReference type="SUPFAM" id="SSF63829">
    <property type="entry name" value="Calcium-dependent phosphotriesterase"/>
    <property type="match status" value="1"/>
</dbReference>
<dbReference type="EMBL" id="FOGV01000008">
    <property type="protein sequence ID" value="SER91167.1"/>
    <property type="molecule type" value="Genomic_DNA"/>
</dbReference>
<dbReference type="InterPro" id="IPR013658">
    <property type="entry name" value="SGL"/>
</dbReference>